<dbReference type="AlphaFoldDB" id="A0A5D3CR33"/>
<sequence>MLGNSTFIMVHREFSYKIIFHICHLQIWTRKRQRDEDEETIVAHHSPSTKFIYHPLSPFIARCLSFSIGSSPTAAAFFRLSVYHGELENLRKGIERVDEGTNNLFQENEMLDLLSNLQVPIEHEEEMEEVLENEISFNGVEQDTDTTRKWSIPDAENHVGIKNVGNKGFPDALNNASGAASGKPSFPTHHEGVGKNTSGKGVFPDAWTDVGREYIEVVKGDLQRFFVLDFNDQAMNRFVEHQMLTTFKEFRADCHKHFKKYSDPEEARANPPNALVGRDEDWHFLCDHYISRAFQEQSRTNKAARQKQPYNHSSGSKSFLQRQYELAERRGQPVDRVELFRETHVRAGTFVSQAAEDAHNQMLELQSQPTPEGSQPLSEDEICDQVLGRRPGYSKGLGWGPKPKARRTASASSSSTSCSQSTQKEIELQAKLHEALERIEVQDRNHQALASQVEAMKKMIEDLTRAQQGPPHDP</sequence>
<evidence type="ECO:0000313" key="2">
    <source>
        <dbReference type="EMBL" id="TYK13484.1"/>
    </source>
</evidence>
<dbReference type="PANTHER" id="PTHR33499:SF11">
    <property type="entry name" value="NO APICAL MERISTEM-ASSOCIATED C-TERMINAL DOMAIN-CONTAINING PROTEIN"/>
    <property type="match status" value="1"/>
</dbReference>
<evidence type="ECO:0000256" key="1">
    <source>
        <dbReference type="SAM" id="MobiDB-lite"/>
    </source>
</evidence>
<comment type="caution">
    <text evidence="2">The sequence shown here is derived from an EMBL/GenBank/DDBJ whole genome shotgun (WGS) entry which is preliminary data.</text>
</comment>
<proteinExistence type="predicted"/>
<dbReference type="Pfam" id="PF03004">
    <property type="entry name" value="Transposase_24"/>
    <property type="match status" value="1"/>
</dbReference>
<protein>
    <submittedName>
        <fullName evidence="2">CACTA en-spm transposon protein</fullName>
    </submittedName>
</protein>
<accession>A0A5D3CR33</accession>
<feature type="region of interest" description="Disordered" evidence="1">
    <location>
        <begin position="392"/>
        <end position="424"/>
    </location>
</feature>
<dbReference type="EMBL" id="SSTD01009930">
    <property type="protein sequence ID" value="TYK13484.1"/>
    <property type="molecule type" value="Genomic_DNA"/>
</dbReference>
<feature type="region of interest" description="Disordered" evidence="1">
    <location>
        <begin position="178"/>
        <end position="197"/>
    </location>
</feature>
<name>A0A5D3CR33_CUCMM</name>
<evidence type="ECO:0000313" key="3">
    <source>
        <dbReference type="Proteomes" id="UP000321947"/>
    </source>
</evidence>
<feature type="region of interest" description="Disordered" evidence="1">
    <location>
        <begin position="297"/>
        <end position="318"/>
    </location>
</feature>
<dbReference type="Proteomes" id="UP000321947">
    <property type="component" value="Unassembled WGS sequence"/>
</dbReference>
<organism evidence="2 3">
    <name type="scientific">Cucumis melo var. makuwa</name>
    <name type="common">Oriental melon</name>
    <dbReference type="NCBI Taxonomy" id="1194695"/>
    <lineage>
        <taxon>Eukaryota</taxon>
        <taxon>Viridiplantae</taxon>
        <taxon>Streptophyta</taxon>
        <taxon>Embryophyta</taxon>
        <taxon>Tracheophyta</taxon>
        <taxon>Spermatophyta</taxon>
        <taxon>Magnoliopsida</taxon>
        <taxon>eudicotyledons</taxon>
        <taxon>Gunneridae</taxon>
        <taxon>Pentapetalae</taxon>
        <taxon>rosids</taxon>
        <taxon>fabids</taxon>
        <taxon>Cucurbitales</taxon>
        <taxon>Cucurbitaceae</taxon>
        <taxon>Benincaseae</taxon>
        <taxon>Cucumis</taxon>
    </lineage>
</organism>
<feature type="compositionally biased region" description="Low complexity" evidence="1">
    <location>
        <begin position="408"/>
        <end position="423"/>
    </location>
</feature>
<gene>
    <name evidence="2" type="ORF">E5676_scaffold556G00190</name>
</gene>
<dbReference type="InterPro" id="IPR004252">
    <property type="entry name" value="Probable_transposase_24"/>
</dbReference>
<reference evidence="2 3" key="1">
    <citation type="submission" date="2019-08" db="EMBL/GenBank/DDBJ databases">
        <title>Draft genome sequences of two oriental melons (Cucumis melo L. var makuwa).</title>
        <authorList>
            <person name="Kwon S.-Y."/>
        </authorList>
    </citation>
    <scope>NUCLEOTIDE SEQUENCE [LARGE SCALE GENOMIC DNA]</scope>
    <source>
        <strain evidence="3">cv. Chang Bougi</strain>
        <tissue evidence="2">Leaf</tissue>
    </source>
</reference>
<dbReference type="PANTHER" id="PTHR33499">
    <property type="entry name" value="OS12G0282400 PROTEIN-RELATED"/>
    <property type="match status" value="1"/>
</dbReference>